<reference evidence="2" key="1">
    <citation type="submission" date="2022-07" db="EMBL/GenBank/DDBJ databases">
        <authorList>
            <person name="Macas J."/>
            <person name="Novak P."/>
            <person name="Neumann P."/>
        </authorList>
    </citation>
    <scope>NUCLEOTIDE SEQUENCE</scope>
</reference>
<evidence type="ECO:0000256" key="1">
    <source>
        <dbReference type="SAM" id="MobiDB-lite"/>
    </source>
</evidence>
<comment type="caution">
    <text evidence="2">The sequence shown here is derived from an EMBL/GenBank/DDBJ whole genome shotgun (WGS) entry which is preliminary data.</text>
</comment>
<accession>A0AAV0D1K4</accession>
<organism evidence="2 3">
    <name type="scientific">Cuscuta epithymum</name>
    <dbReference type="NCBI Taxonomy" id="186058"/>
    <lineage>
        <taxon>Eukaryota</taxon>
        <taxon>Viridiplantae</taxon>
        <taxon>Streptophyta</taxon>
        <taxon>Embryophyta</taxon>
        <taxon>Tracheophyta</taxon>
        <taxon>Spermatophyta</taxon>
        <taxon>Magnoliopsida</taxon>
        <taxon>eudicotyledons</taxon>
        <taxon>Gunneridae</taxon>
        <taxon>Pentapetalae</taxon>
        <taxon>asterids</taxon>
        <taxon>lamiids</taxon>
        <taxon>Solanales</taxon>
        <taxon>Convolvulaceae</taxon>
        <taxon>Cuscuteae</taxon>
        <taxon>Cuscuta</taxon>
        <taxon>Cuscuta subgen. Cuscuta</taxon>
    </lineage>
</organism>
<evidence type="ECO:0000313" key="3">
    <source>
        <dbReference type="Proteomes" id="UP001152523"/>
    </source>
</evidence>
<dbReference type="Proteomes" id="UP001152523">
    <property type="component" value="Unassembled WGS sequence"/>
</dbReference>
<gene>
    <name evidence="2" type="ORF">CEPIT_LOCUS11075</name>
</gene>
<name>A0AAV0D1K4_9ASTE</name>
<dbReference type="AlphaFoldDB" id="A0AAV0D1K4"/>
<evidence type="ECO:0000313" key="2">
    <source>
        <dbReference type="EMBL" id="CAH9089954.1"/>
    </source>
</evidence>
<protein>
    <submittedName>
        <fullName evidence="2">Uncharacterized protein</fullName>
    </submittedName>
</protein>
<dbReference type="EMBL" id="CAMAPF010000062">
    <property type="protein sequence ID" value="CAH9089954.1"/>
    <property type="molecule type" value="Genomic_DNA"/>
</dbReference>
<feature type="region of interest" description="Disordered" evidence="1">
    <location>
        <begin position="103"/>
        <end position="134"/>
    </location>
</feature>
<proteinExistence type="predicted"/>
<keyword evidence="3" id="KW-1185">Reference proteome</keyword>
<sequence>MGLEYTKMGGQFAQLQEEIGHYREEQRERDRQFDEFQAEQQAAFQRMEEQRVADMQRYEEDYRRMYGPTYSHMSHLAGFSSMTSPPPAPSWYNPSDWGSFGVSSSGGGGYDGGDMTMGEGGGDDVHESGFGGGF</sequence>